<dbReference type="Pfam" id="PF05701">
    <property type="entry name" value="WEMBL"/>
    <property type="match status" value="2"/>
</dbReference>
<dbReference type="EnsemblPlants" id="AET2Gv20217600.1">
    <property type="protein sequence ID" value="AET2Gv20217600.1"/>
    <property type="gene ID" value="AET2Gv20217600"/>
</dbReference>
<evidence type="ECO:0000256" key="2">
    <source>
        <dbReference type="ARBA" id="ARBA00023054"/>
    </source>
</evidence>
<comment type="similarity">
    <text evidence="1">Belongs to the WEB family.</text>
</comment>
<dbReference type="Gene3D" id="1.10.287.1490">
    <property type="match status" value="1"/>
</dbReference>
<reference evidence="5" key="3">
    <citation type="journal article" date="2017" name="Nature">
        <title>Genome sequence of the progenitor of the wheat D genome Aegilops tauschii.</title>
        <authorList>
            <person name="Luo M.C."/>
            <person name="Gu Y.Q."/>
            <person name="Puiu D."/>
            <person name="Wang H."/>
            <person name="Twardziok S.O."/>
            <person name="Deal K.R."/>
            <person name="Huo N."/>
            <person name="Zhu T."/>
            <person name="Wang L."/>
            <person name="Wang Y."/>
            <person name="McGuire P.E."/>
            <person name="Liu S."/>
            <person name="Long H."/>
            <person name="Ramasamy R.K."/>
            <person name="Rodriguez J.C."/>
            <person name="Van S.L."/>
            <person name="Yuan L."/>
            <person name="Wang Z."/>
            <person name="Xia Z."/>
            <person name="Xiao L."/>
            <person name="Anderson O.D."/>
            <person name="Ouyang S."/>
            <person name="Liang Y."/>
            <person name="Zimin A.V."/>
            <person name="Pertea G."/>
            <person name="Qi P."/>
            <person name="Bennetzen J.L."/>
            <person name="Dai X."/>
            <person name="Dawson M.W."/>
            <person name="Muller H.G."/>
            <person name="Kugler K."/>
            <person name="Rivarola-Duarte L."/>
            <person name="Spannagl M."/>
            <person name="Mayer K.F.X."/>
            <person name="Lu F.H."/>
            <person name="Bevan M.W."/>
            <person name="Leroy P."/>
            <person name="Li P."/>
            <person name="You F.M."/>
            <person name="Sun Q."/>
            <person name="Liu Z."/>
            <person name="Lyons E."/>
            <person name="Wicker T."/>
            <person name="Salzberg S.L."/>
            <person name="Devos K.M."/>
            <person name="Dvorak J."/>
        </authorList>
    </citation>
    <scope>NUCLEOTIDE SEQUENCE [LARGE SCALE GENOMIC DNA]</scope>
    <source>
        <strain evidence="5">cv. AL8/78</strain>
    </source>
</reference>
<evidence type="ECO:0000313" key="6">
    <source>
        <dbReference type="Proteomes" id="UP000015105"/>
    </source>
</evidence>
<reference evidence="6" key="2">
    <citation type="journal article" date="2017" name="Nat. Plants">
        <title>The Aegilops tauschii genome reveals multiple impacts of transposons.</title>
        <authorList>
            <person name="Zhao G."/>
            <person name="Zou C."/>
            <person name="Li K."/>
            <person name="Wang K."/>
            <person name="Li T."/>
            <person name="Gao L."/>
            <person name="Zhang X."/>
            <person name="Wang H."/>
            <person name="Yang Z."/>
            <person name="Liu X."/>
            <person name="Jiang W."/>
            <person name="Mao L."/>
            <person name="Kong X."/>
            <person name="Jiao Y."/>
            <person name="Jia J."/>
        </authorList>
    </citation>
    <scope>NUCLEOTIDE SEQUENCE [LARGE SCALE GENOMIC DNA]</scope>
    <source>
        <strain evidence="6">cv. AL8/78</strain>
    </source>
</reference>
<dbReference type="STRING" id="200361.A0A453APA5"/>
<organism evidence="5 6">
    <name type="scientific">Aegilops tauschii subsp. strangulata</name>
    <name type="common">Goatgrass</name>
    <dbReference type="NCBI Taxonomy" id="200361"/>
    <lineage>
        <taxon>Eukaryota</taxon>
        <taxon>Viridiplantae</taxon>
        <taxon>Streptophyta</taxon>
        <taxon>Embryophyta</taxon>
        <taxon>Tracheophyta</taxon>
        <taxon>Spermatophyta</taxon>
        <taxon>Magnoliopsida</taxon>
        <taxon>Liliopsida</taxon>
        <taxon>Poales</taxon>
        <taxon>Poaceae</taxon>
        <taxon>BOP clade</taxon>
        <taxon>Pooideae</taxon>
        <taxon>Triticodae</taxon>
        <taxon>Triticeae</taxon>
        <taxon>Triticinae</taxon>
        <taxon>Aegilops</taxon>
    </lineage>
</organism>
<evidence type="ECO:0000256" key="1">
    <source>
        <dbReference type="ARBA" id="ARBA00005485"/>
    </source>
</evidence>
<feature type="compositionally biased region" description="Basic and acidic residues" evidence="4">
    <location>
        <begin position="17"/>
        <end position="29"/>
    </location>
</feature>
<dbReference type="Proteomes" id="UP000015105">
    <property type="component" value="Chromosome 2D"/>
</dbReference>
<evidence type="ECO:0000313" key="5">
    <source>
        <dbReference type="EnsemblPlants" id="AET2Gv20217600.1"/>
    </source>
</evidence>
<dbReference type="GO" id="GO:0009903">
    <property type="term" value="P:chloroplast avoidance movement"/>
    <property type="evidence" value="ECO:0007669"/>
    <property type="project" value="TreeGrafter"/>
</dbReference>
<dbReference type="PANTHER" id="PTHR32054:SF4">
    <property type="entry name" value="OS07G0677900 PROTEIN"/>
    <property type="match status" value="1"/>
</dbReference>
<dbReference type="FunFam" id="1.10.287.1490:FF:000027">
    <property type="entry name" value="Myosin heavy chain-like"/>
    <property type="match status" value="1"/>
</dbReference>
<accession>A0A453APA5</accession>
<dbReference type="GO" id="GO:0005829">
    <property type="term" value="C:cytosol"/>
    <property type="evidence" value="ECO:0007669"/>
    <property type="project" value="TreeGrafter"/>
</dbReference>
<name>A0A453APA5_AEGTS</name>
<evidence type="ECO:0008006" key="7">
    <source>
        <dbReference type="Google" id="ProtNLM"/>
    </source>
</evidence>
<feature type="region of interest" description="Disordered" evidence="4">
    <location>
        <begin position="1"/>
        <end position="31"/>
    </location>
</feature>
<dbReference type="Gramene" id="AET2Gv20217600.1">
    <property type="protein sequence ID" value="AET2Gv20217600.1"/>
    <property type="gene ID" value="AET2Gv20217600"/>
</dbReference>
<sequence>PRSSRPNPRTLTQQHAQDPREKGMEEEARPPLLPVRVPVNGEDLAPASAGACGVGGGRAEIDTSAPFESVREAVDRFGGSAAWSSHLVNRIFAHHKKQNQTVCGGTEDEQCVNLAEQTAQIEKELGAKERETLDVLKQLESAKKIIADLKLKIQKKTAEDTLQPEEEKQQQQQESNCSLTEVPTAEPEVKQPEGNAEATEEEQTAEPEAKQQPEGNAEGAEMQAAEPEVRQPEGNDGADVDMCAGLDEQEQQQQHTNLVLMELEQAKSNLNRTTGDLAAIRASIESLRNDIATEKVLVERSREKVSSDATLVSSLKQELDQTTQKLQTLKDLQRRREDPSDIFFEIKRMTTEIEQLRNAANASKSEAMMLAAEIEQTKATIGTAEVRCLAAKKMEEAARAAEALALAEIKALLCSEASAEGLQGEDGVSLSVEEYSELASMAREADESSRNKIAAAMVHVDEANQSKSESLTRLEEAKMEVEECKKALQEALKRVETANRRKFAVEETLRRCRSETGHKRRSFRGSPKFKTAAHRHRDDSHCMDIIDVSDNSMKPTLSIGQILSMKLMGPDGYDKSVSDDTSTSETSSISLGQILNRRQAILTYSSDTSANNKFSGKRKKFAFTGLSVFLAKQAKSKKKRGSDEN</sequence>
<feature type="coiled-coil region" evidence="3">
    <location>
        <begin position="111"/>
        <end position="159"/>
    </location>
</feature>
<feature type="coiled-coil region" evidence="3">
    <location>
        <begin position="460"/>
        <end position="508"/>
    </location>
</feature>
<reference evidence="6" key="1">
    <citation type="journal article" date="2014" name="Science">
        <title>Ancient hybridizations among the ancestral genomes of bread wheat.</title>
        <authorList>
            <consortium name="International Wheat Genome Sequencing Consortium,"/>
            <person name="Marcussen T."/>
            <person name="Sandve S.R."/>
            <person name="Heier L."/>
            <person name="Spannagl M."/>
            <person name="Pfeifer M."/>
            <person name="Jakobsen K.S."/>
            <person name="Wulff B.B."/>
            <person name="Steuernagel B."/>
            <person name="Mayer K.F."/>
            <person name="Olsen O.A."/>
        </authorList>
    </citation>
    <scope>NUCLEOTIDE SEQUENCE [LARGE SCALE GENOMIC DNA]</scope>
    <source>
        <strain evidence="6">cv. AL8/78</strain>
    </source>
</reference>
<feature type="compositionally biased region" description="Basic and acidic residues" evidence="4">
    <location>
        <begin position="160"/>
        <end position="169"/>
    </location>
</feature>
<evidence type="ECO:0000256" key="4">
    <source>
        <dbReference type="SAM" id="MobiDB-lite"/>
    </source>
</evidence>
<dbReference type="PANTHER" id="PTHR32054">
    <property type="entry name" value="HEAVY CHAIN, PUTATIVE, EXPRESSED-RELATED-RELATED"/>
    <property type="match status" value="1"/>
</dbReference>
<feature type="coiled-coil region" evidence="3">
    <location>
        <begin position="246"/>
        <end position="373"/>
    </location>
</feature>
<protein>
    <recommendedName>
        <fullName evidence="7">WEB family protein</fullName>
    </recommendedName>
</protein>
<feature type="region of interest" description="Disordered" evidence="4">
    <location>
        <begin position="160"/>
        <end position="240"/>
    </location>
</feature>
<dbReference type="InterPro" id="IPR008545">
    <property type="entry name" value="Web"/>
</dbReference>
<reference evidence="5" key="4">
    <citation type="submission" date="2019-03" db="UniProtKB">
        <authorList>
            <consortium name="EnsemblPlants"/>
        </authorList>
    </citation>
    <scope>IDENTIFICATION</scope>
</reference>
<keyword evidence="2 3" id="KW-0175">Coiled coil</keyword>
<dbReference type="GO" id="GO:0009904">
    <property type="term" value="P:chloroplast accumulation movement"/>
    <property type="evidence" value="ECO:0007669"/>
    <property type="project" value="TreeGrafter"/>
</dbReference>
<dbReference type="AlphaFoldDB" id="A0A453APA5"/>
<feature type="compositionally biased region" description="Polar residues" evidence="4">
    <location>
        <begin position="1"/>
        <end position="16"/>
    </location>
</feature>
<evidence type="ECO:0000256" key="3">
    <source>
        <dbReference type="SAM" id="Coils"/>
    </source>
</evidence>
<reference evidence="5" key="5">
    <citation type="journal article" date="2021" name="G3 (Bethesda)">
        <title>Aegilops tauschii genome assembly Aet v5.0 features greater sequence contiguity and improved annotation.</title>
        <authorList>
            <person name="Wang L."/>
            <person name="Zhu T."/>
            <person name="Rodriguez J.C."/>
            <person name="Deal K.R."/>
            <person name="Dubcovsky J."/>
            <person name="McGuire P.E."/>
            <person name="Lux T."/>
            <person name="Spannagl M."/>
            <person name="Mayer K.F.X."/>
            <person name="Baldrich P."/>
            <person name="Meyers B.C."/>
            <person name="Huo N."/>
            <person name="Gu Y.Q."/>
            <person name="Zhou H."/>
            <person name="Devos K.M."/>
            <person name="Bennetzen J.L."/>
            <person name="Unver T."/>
            <person name="Budak H."/>
            <person name="Gulick P.J."/>
            <person name="Galiba G."/>
            <person name="Kalapos B."/>
            <person name="Nelson D.R."/>
            <person name="Li P."/>
            <person name="You F.M."/>
            <person name="Luo M.C."/>
            <person name="Dvorak J."/>
        </authorList>
    </citation>
    <scope>NUCLEOTIDE SEQUENCE [LARGE SCALE GENOMIC DNA]</scope>
    <source>
        <strain evidence="5">cv. AL8/78</strain>
    </source>
</reference>
<keyword evidence="6" id="KW-1185">Reference proteome</keyword>
<proteinExistence type="inferred from homology"/>